<protein>
    <recommendedName>
        <fullName evidence="3">Four helix bundle protein</fullName>
    </recommendedName>
</protein>
<gene>
    <name evidence="1" type="ORF">SAMN05444145_10757</name>
</gene>
<evidence type="ECO:0000313" key="1">
    <source>
        <dbReference type="EMBL" id="SEA83388.1"/>
    </source>
</evidence>
<dbReference type="RefSeq" id="WP_010265238.1">
    <property type="nucleotide sequence ID" value="NZ_CAEG01000016.1"/>
</dbReference>
<accession>A0A1H4EF95</accession>
<dbReference type="EMBL" id="FNRI01000007">
    <property type="protein sequence ID" value="SEA83388.1"/>
    <property type="molecule type" value="Genomic_DNA"/>
</dbReference>
<evidence type="ECO:0000313" key="2">
    <source>
        <dbReference type="Proteomes" id="UP000183253"/>
    </source>
</evidence>
<proteinExistence type="predicted"/>
<dbReference type="AlphaFoldDB" id="A0A1H4EF95"/>
<name>A0A1H4EF95_9BACT</name>
<keyword evidence="2" id="KW-1185">Reference proteome</keyword>
<sequence length="112" mass="12638">MSKCNAEFVETIFGLMFETFWMAPYDPRRSDPVMACFERRARYASALLGKTKLASATEAQLYELRKAVADLEESVQWIGGSGLFPRADCTEALERVRRIRGVLAERRGVAAK</sequence>
<evidence type="ECO:0008006" key="3">
    <source>
        <dbReference type="Google" id="ProtNLM"/>
    </source>
</evidence>
<dbReference type="Proteomes" id="UP000183253">
    <property type="component" value="Unassembled WGS sequence"/>
</dbReference>
<dbReference type="OrthoDB" id="1005133at2"/>
<organism evidence="1 2">
    <name type="scientific">Alistipes timonensis JC136</name>
    <dbReference type="NCBI Taxonomy" id="1033731"/>
    <lineage>
        <taxon>Bacteria</taxon>
        <taxon>Pseudomonadati</taxon>
        <taxon>Bacteroidota</taxon>
        <taxon>Bacteroidia</taxon>
        <taxon>Bacteroidales</taxon>
        <taxon>Rikenellaceae</taxon>
        <taxon>Alistipes</taxon>
    </lineage>
</organism>
<reference evidence="1 2" key="1">
    <citation type="submission" date="2016-10" db="EMBL/GenBank/DDBJ databases">
        <authorList>
            <person name="de Groot N.N."/>
        </authorList>
    </citation>
    <scope>NUCLEOTIDE SEQUENCE [LARGE SCALE GENOMIC DNA]</scope>
    <source>
        <strain evidence="1 2">DSM 25383</strain>
    </source>
</reference>